<dbReference type="Proteomes" id="UP001179361">
    <property type="component" value="Unassembled WGS sequence"/>
</dbReference>
<accession>A0ABS8QBZ7</accession>
<gene>
    <name evidence="1" type="ORF">LQ564_23515</name>
</gene>
<dbReference type="EMBL" id="JAJNOC010000011">
    <property type="protein sequence ID" value="MCD2519274.1"/>
    <property type="molecule type" value="Genomic_DNA"/>
</dbReference>
<dbReference type="RefSeq" id="WP_231060549.1">
    <property type="nucleotide sequence ID" value="NZ_JAJNOC010000011.1"/>
</dbReference>
<organism evidence="1 2">
    <name type="scientific">Massilia phyllostachyos</name>
    <dbReference type="NCBI Taxonomy" id="2898585"/>
    <lineage>
        <taxon>Bacteria</taxon>
        <taxon>Pseudomonadati</taxon>
        <taxon>Pseudomonadota</taxon>
        <taxon>Betaproteobacteria</taxon>
        <taxon>Burkholderiales</taxon>
        <taxon>Oxalobacteraceae</taxon>
        <taxon>Telluria group</taxon>
        <taxon>Massilia</taxon>
    </lineage>
</organism>
<reference evidence="1" key="1">
    <citation type="submission" date="2021-11" db="EMBL/GenBank/DDBJ databases">
        <title>The complete genome of Massilia sp sp. G4R7.</title>
        <authorList>
            <person name="Liu L."/>
            <person name="Yue J."/>
            <person name="Yuan J."/>
            <person name="Yang F."/>
            <person name="Li L."/>
        </authorList>
    </citation>
    <scope>NUCLEOTIDE SEQUENCE</scope>
    <source>
        <strain evidence="1">G4R7</strain>
    </source>
</reference>
<evidence type="ECO:0000313" key="2">
    <source>
        <dbReference type="Proteomes" id="UP001179361"/>
    </source>
</evidence>
<sequence>MRSPAQLEAVLSSSQATPLDALTPYGKRRFLASLRWNDKGLAAFNSDILVRELEPQQLAGVLAFIGAEAHLPALEKELTGRPLRMQAPSADAVARLEAIERLAADGNRDPAKLARRYVDLYRLRFSELTLADLPPADLPAYFDAAALAAQGEIGSQGEPIYWNYPLRHMLMAYTALRDRGIDTRRSIDATVLRSLIQARQLDMAREFMRGKPHLHSLTVPAPKEPFGSGFIGHDGDRLAGTAY</sequence>
<comment type="caution">
    <text evidence="1">The sequence shown here is derived from an EMBL/GenBank/DDBJ whole genome shotgun (WGS) entry which is preliminary data.</text>
</comment>
<protein>
    <submittedName>
        <fullName evidence="1">Uncharacterized protein</fullName>
    </submittedName>
</protein>
<name>A0ABS8QBZ7_9BURK</name>
<proteinExistence type="predicted"/>
<keyword evidence="2" id="KW-1185">Reference proteome</keyword>
<evidence type="ECO:0000313" key="1">
    <source>
        <dbReference type="EMBL" id="MCD2519274.1"/>
    </source>
</evidence>